<evidence type="ECO:0000313" key="2">
    <source>
        <dbReference type="EMBL" id="AIA95233.1"/>
    </source>
</evidence>
<evidence type="ECO:0000256" key="1">
    <source>
        <dbReference type="SAM" id="MobiDB-lite"/>
    </source>
</evidence>
<dbReference type="Gene3D" id="3.20.20.80">
    <property type="entry name" value="Glycosidases"/>
    <property type="match status" value="1"/>
</dbReference>
<name>A0A060CEY7_9ACTN</name>
<reference evidence="2" key="1">
    <citation type="journal article" date="2013" name="Environ. Microbiol.">
        <title>Seasonally variable intestinal metagenomes of the red palm weevil (Rhynchophorus ferrugineus).</title>
        <authorList>
            <person name="Jia S."/>
            <person name="Zhang X."/>
            <person name="Zhang G."/>
            <person name="Yin A."/>
            <person name="Zhang S."/>
            <person name="Li F."/>
            <person name="Wang L."/>
            <person name="Zhao D."/>
            <person name="Yun Q."/>
            <person name="Tala"/>
            <person name="Wang J."/>
            <person name="Sun G."/>
            <person name="Baabdullah M."/>
            <person name="Yu X."/>
            <person name="Hu S."/>
            <person name="Al-Mssallem I.S."/>
            <person name="Yu J."/>
        </authorList>
    </citation>
    <scope>NUCLEOTIDE SEQUENCE</scope>
</reference>
<sequence length="174" mass="18797">RAVGRERGRPSCSAGSPAGGPSGTTAFRDGVRDFWRGTPGGVRDLASRLSGSADEFGARGPLASVNFVTSHDGFTLRDLVSYDQRHNDANDEWGLDGHDDNRSWNCGVEGETDDPDVLALRHRQAANLLTTLLLSTGVPMLSSGDEWARTQHGNNNAYCQDNEISWLPWRADAG</sequence>
<dbReference type="InterPro" id="IPR017853">
    <property type="entry name" value="GH"/>
</dbReference>
<dbReference type="PANTHER" id="PTHR43002">
    <property type="entry name" value="GLYCOGEN DEBRANCHING ENZYME"/>
    <property type="match status" value="1"/>
</dbReference>
<dbReference type="SUPFAM" id="SSF51445">
    <property type="entry name" value="(Trans)glycosidases"/>
    <property type="match status" value="1"/>
</dbReference>
<proteinExistence type="predicted"/>
<feature type="region of interest" description="Disordered" evidence="1">
    <location>
        <begin position="1"/>
        <end position="30"/>
    </location>
</feature>
<organism evidence="2">
    <name type="scientific">uncultured Streptomyces sp</name>
    <dbReference type="NCBI Taxonomy" id="174707"/>
    <lineage>
        <taxon>Bacteria</taxon>
        <taxon>Bacillati</taxon>
        <taxon>Actinomycetota</taxon>
        <taxon>Actinomycetes</taxon>
        <taxon>Kitasatosporales</taxon>
        <taxon>Streptomycetaceae</taxon>
        <taxon>Streptomyces</taxon>
        <taxon>environmental samples</taxon>
    </lineage>
</organism>
<dbReference type="AlphaFoldDB" id="A0A060CEY7"/>
<feature type="non-terminal residue" evidence="2">
    <location>
        <position position="174"/>
    </location>
</feature>
<accession>A0A060CEY7</accession>
<dbReference type="EMBL" id="KF127873">
    <property type="protein sequence ID" value="AIA95233.1"/>
    <property type="molecule type" value="Genomic_DNA"/>
</dbReference>
<feature type="non-terminal residue" evidence="2">
    <location>
        <position position="1"/>
    </location>
</feature>
<protein>
    <submittedName>
        <fullName evidence="2">CAZy families CBM48|GH13 protein</fullName>
    </submittedName>
</protein>